<dbReference type="InterPro" id="IPR036597">
    <property type="entry name" value="Fido-like_dom_sf"/>
</dbReference>
<dbReference type="EMBL" id="JWME01000006">
    <property type="protein sequence ID" value="KJY51871.1"/>
    <property type="molecule type" value="Genomic_DNA"/>
</dbReference>
<reference evidence="3 4" key="1">
    <citation type="submission" date="2014-12" db="EMBL/GenBank/DDBJ databases">
        <title>Comparative genomics of the lactic acid bacteria isolated from the honey bee gut.</title>
        <authorList>
            <person name="Ellegaard K.M."/>
            <person name="Tamarit D."/>
            <person name="Javelind E."/>
            <person name="Olofsson T."/>
            <person name="Andersson S.G."/>
            <person name="Vasquez A."/>
        </authorList>
    </citation>
    <scope>NUCLEOTIDE SEQUENCE [LARGE SCALE GENOMIC DNA]</scope>
    <source>
        <strain evidence="3 4">Bin2</strain>
    </source>
</reference>
<name>A0A0F4L2N2_9BIFI</name>
<dbReference type="PROSITE" id="PS51459">
    <property type="entry name" value="FIDO"/>
    <property type="match status" value="1"/>
</dbReference>
<dbReference type="SUPFAM" id="SSF140931">
    <property type="entry name" value="Fic-like"/>
    <property type="match status" value="1"/>
</dbReference>
<organism evidence="3 4">
    <name type="scientific">Bifidobacterium asteroides</name>
    <dbReference type="NCBI Taxonomy" id="1684"/>
    <lineage>
        <taxon>Bacteria</taxon>
        <taxon>Bacillati</taxon>
        <taxon>Actinomycetota</taxon>
        <taxon>Actinomycetes</taxon>
        <taxon>Bifidobacteriales</taxon>
        <taxon>Bifidobacteriaceae</taxon>
        <taxon>Bifidobacterium</taxon>
    </lineage>
</organism>
<protein>
    <recommendedName>
        <fullName evidence="2">Fido domain-containing protein</fullName>
    </recommendedName>
</protein>
<feature type="domain" description="Fido" evidence="2">
    <location>
        <begin position="74"/>
        <end position="218"/>
    </location>
</feature>
<accession>A0A0F4L2N2</accession>
<gene>
    <name evidence="3" type="ORF">JF69_04100</name>
</gene>
<feature type="region of interest" description="Disordered" evidence="1">
    <location>
        <begin position="228"/>
        <end position="250"/>
    </location>
</feature>
<sequence length="250" mass="27814">MSGHGSLSTKQLAGLLYSMGRTFDGLQSTFMATEEFLRTGNPRVVNSKADYNLLLDLRQAAEYTLHYDYARKPVDLEYVKSINAQLTRTAAMEPGKLRDEHTPVMVNTPLGKYEPPVPDSATLAYLIRGTVEGATGEDILEDAVRLFAGLAKMQPFGDGNKRTALLAGNGLLIAHGDQYPLTVPTIDKDRAWFNRELAAYYLNNDQTIIHHLARWNRQQALLAEQRDNGDEMPFSIPEQTQGTQMDGPDL</sequence>
<dbReference type="Proteomes" id="UP000033648">
    <property type="component" value="Unassembled WGS sequence"/>
</dbReference>
<evidence type="ECO:0000259" key="2">
    <source>
        <dbReference type="PROSITE" id="PS51459"/>
    </source>
</evidence>
<evidence type="ECO:0000313" key="3">
    <source>
        <dbReference type="EMBL" id="KJY51871.1"/>
    </source>
</evidence>
<dbReference type="PATRIC" id="fig|1684.4.peg.445"/>
<dbReference type="AlphaFoldDB" id="A0A0F4L2N2"/>
<dbReference type="InterPro" id="IPR003812">
    <property type="entry name" value="Fido"/>
</dbReference>
<dbReference type="Gene3D" id="1.10.3290.10">
    <property type="entry name" value="Fido-like domain"/>
    <property type="match status" value="1"/>
</dbReference>
<evidence type="ECO:0000256" key="1">
    <source>
        <dbReference type="SAM" id="MobiDB-lite"/>
    </source>
</evidence>
<proteinExistence type="predicted"/>
<comment type="caution">
    <text evidence="3">The sequence shown here is derived from an EMBL/GenBank/DDBJ whole genome shotgun (WGS) entry which is preliminary data.</text>
</comment>
<evidence type="ECO:0000313" key="4">
    <source>
        <dbReference type="Proteomes" id="UP000033648"/>
    </source>
</evidence>
<dbReference type="Pfam" id="PF02661">
    <property type="entry name" value="Fic"/>
    <property type="match status" value="1"/>
</dbReference>